<reference evidence="1" key="2">
    <citation type="submission" date="2014-02" db="EMBL/GenBank/DDBJ databases">
        <title>Annotation of the Genome Sequence of Fusarium oxysporum HDV247.</title>
        <authorList>
            <consortium name="The Broad Institute Genomics Platform"/>
            <person name="Ma L.-J."/>
            <person name="Corby-Kistler H."/>
            <person name="Broz K."/>
            <person name="Gale L.R."/>
            <person name="Jonkers W."/>
            <person name="O'Donnell K."/>
            <person name="Ploetz R."/>
            <person name="Steinberg C."/>
            <person name="Schwartz D.C."/>
            <person name="VanEtten H."/>
            <person name="Zhou S."/>
            <person name="Young S.K."/>
            <person name="Zeng Q."/>
            <person name="Gargeya S."/>
            <person name="Fitzgerald M."/>
            <person name="Abouelleil A."/>
            <person name="Alvarado L."/>
            <person name="Chapman S.B."/>
            <person name="Gainer-Dewar J."/>
            <person name="Goldberg J."/>
            <person name="Griggs A."/>
            <person name="Gujja S."/>
            <person name="Hansen M."/>
            <person name="Howarth C."/>
            <person name="Imamovic A."/>
            <person name="Ireland A."/>
            <person name="Larimer J."/>
            <person name="McCowan C."/>
            <person name="Murphy C."/>
            <person name="Pearson M."/>
            <person name="Poon T.W."/>
            <person name="Priest M."/>
            <person name="Roberts A."/>
            <person name="Saif S."/>
            <person name="Shea T."/>
            <person name="Sykes S."/>
            <person name="Wortman J."/>
            <person name="Nusbaum C."/>
            <person name="Birren B."/>
        </authorList>
    </citation>
    <scope>NUCLEOTIDE SEQUENCE</scope>
    <source>
        <strain evidence="1">HDV247</strain>
    </source>
</reference>
<accession>W9N8U6</accession>
<evidence type="ECO:0000313" key="1">
    <source>
        <dbReference type="EMBL" id="EXA29188.1"/>
    </source>
</evidence>
<organism evidence="1">
    <name type="scientific">Fusarium oxysporum f. sp. pisi HDV247</name>
    <dbReference type="NCBI Taxonomy" id="1080344"/>
    <lineage>
        <taxon>Eukaryota</taxon>
        <taxon>Fungi</taxon>
        <taxon>Dikarya</taxon>
        <taxon>Ascomycota</taxon>
        <taxon>Pezizomycotina</taxon>
        <taxon>Sordariomycetes</taxon>
        <taxon>Hypocreomycetidae</taxon>
        <taxon>Hypocreales</taxon>
        <taxon>Nectriaceae</taxon>
        <taxon>Fusarium</taxon>
        <taxon>Fusarium oxysporum species complex</taxon>
    </lineage>
</organism>
<gene>
    <name evidence="1" type="ORF">FOVG_19282</name>
</gene>
<proteinExistence type="predicted"/>
<protein>
    <submittedName>
        <fullName evidence="1">Uncharacterized protein</fullName>
    </submittedName>
</protein>
<reference evidence="1" key="1">
    <citation type="submission" date="2011-10" db="EMBL/GenBank/DDBJ databases">
        <title>The Genome Sequence of Fusarium oxysporum HDV247.</title>
        <authorList>
            <consortium name="The Broad Institute Genome Sequencing Platform"/>
            <person name="Ma L.-J."/>
            <person name="Gale L.R."/>
            <person name="Schwartz D.C."/>
            <person name="Zhou S."/>
            <person name="Corby-Kistler H."/>
            <person name="Young S.K."/>
            <person name="Zeng Q."/>
            <person name="Gargeya S."/>
            <person name="Fitzgerald M."/>
            <person name="Haas B."/>
            <person name="Abouelleil A."/>
            <person name="Alvarado L."/>
            <person name="Arachchi H.M."/>
            <person name="Berlin A."/>
            <person name="Brown A."/>
            <person name="Chapman S.B."/>
            <person name="Chen Z."/>
            <person name="Dunbar C."/>
            <person name="Freedman E."/>
            <person name="Gearin G."/>
            <person name="Goldberg J."/>
            <person name="Griggs A."/>
            <person name="Gujja S."/>
            <person name="Heiman D."/>
            <person name="Howarth C."/>
            <person name="Larson L."/>
            <person name="Lui A."/>
            <person name="MacDonald P.J.P."/>
            <person name="Montmayeur A."/>
            <person name="Murphy C."/>
            <person name="Neiman D."/>
            <person name="Pearson M."/>
            <person name="Priest M."/>
            <person name="Roberts A."/>
            <person name="Saif S."/>
            <person name="Shea T."/>
            <person name="Shenoy N."/>
            <person name="Sisk P."/>
            <person name="Stolte C."/>
            <person name="Sykes S."/>
            <person name="Wortman J."/>
            <person name="Nusbaum C."/>
            <person name="Birren B."/>
        </authorList>
    </citation>
    <scope>NUCLEOTIDE SEQUENCE [LARGE SCALE GENOMIC DNA]</scope>
    <source>
        <strain evidence="1">HDV247</strain>
    </source>
</reference>
<dbReference type="Proteomes" id="UP000030751">
    <property type="component" value="Unassembled WGS sequence"/>
</dbReference>
<dbReference type="HOGENOM" id="CLU_3320068_0_0_1"/>
<dbReference type="EMBL" id="KI981267">
    <property type="protein sequence ID" value="EXA29188.1"/>
    <property type="molecule type" value="Genomic_DNA"/>
</dbReference>
<name>W9N8U6_FUSOX</name>
<sequence length="39" mass="4399">MEKQPLRCNEETKTEIGTPLSNKVFVIALIPQKDPFVAL</sequence>
<dbReference type="AlphaFoldDB" id="W9N8U6"/>